<comment type="caution">
    <text evidence="1">The sequence shown here is derived from an EMBL/GenBank/DDBJ whole genome shotgun (WGS) entry which is preliminary data.</text>
</comment>
<organism evidence="1">
    <name type="scientific">marine sediment metagenome</name>
    <dbReference type="NCBI Taxonomy" id="412755"/>
    <lineage>
        <taxon>unclassified sequences</taxon>
        <taxon>metagenomes</taxon>
        <taxon>ecological metagenomes</taxon>
    </lineage>
</organism>
<protein>
    <submittedName>
        <fullName evidence="1">Uncharacterized protein</fullName>
    </submittedName>
</protein>
<dbReference type="EMBL" id="BARS01034378">
    <property type="protein sequence ID" value="GAG21565.1"/>
    <property type="molecule type" value="Genomic_DNA"/>
</dbReference>
<evidence type="ECO:0000313" key="1">
    <source>
        <dbReference type="EMBL" id="GAG21565.1"/>
    </source>
</evidence>
<dbReference type="Pfam" id="PF02614">
    <property type="entry name" value="UxaC"/>
    <property type="match status" value="1"/>
</dbReference>
<reference evidence="1" key="1">
    <citation type="journal article" date="2014" name="Front. Microbiol.">
        <title>High frequency of phylogenetically diverse reductive dehalogenase-homologous genes in deep subseafloor sedimentary metagenomes.</title>
        <authorList>
            <person name="Kawai M."/>
            <person name="Futagami T."/>
            <person name="Toyoda A."/>
            <person name="Takaki Y."/>
            <person name="Nishi S."/>
            <person name="Hori S."/>
            <person name="Arai W."/>
            <person name="Tsubouchi T."/>
            <person name="Morono Y."/>
            <person name="Uchiyama I."/>
            <person name="Ito T."/>
            <person name="Fujiyama A."/>
            <person name="Inagaki F."/>
            <person name="Takami H."/>
        </authorList>
    </citation>
    <scope>NUCLEOTIDE SEQUENCE</scope>
    <source>
        <strain evidence="1">Expedition CK06-06</strain>
    </source>
</reference>
<name>X0VTK0_9ZZZZ</name>
<accession>X0VTK0</accession>
<dbReference type="GO" id="GO:0008880">
    <property type="term" value="F:glucuronate isomerase activity"/>
    <property type="evidence" value="ECO:0007669"/>
    <property type="project" value="InterPro"/>
</dbReference>
<sequence length="84" mass="9475">MAKDIEGMDFLPTFGPDAYCNIFHKNWRVNVEKICQLTGEDTTLKGLIEALRIRHSYFAKMGAKASDHGLLEPYGLEVSSKRAE</sequence>
<dbReference type="AlphaFoldDB" id="X0VTK0"/>
<dbReference type="InterPro" id="IPR003766">
    <property type="entry name" value="Uronate_isomerase"/>
</dbReference>
<dbReference type="SUPFAM" id="SSF51556">
    <property type="entry name" value="Metallo-dependent hydrolases"/>
    <property type="match status" value="1"/>
</dbReference>
<gene>
    <name evidence="1" type="ORF">S01H1_53114</name>
</gene>
<dbReference type="UniPathway" id="UPA00246"/>
<dbReference type="GO" id="GO:0006064">
    <property type="term" value="P:glucuronate catabolic process"/>
    <property type="evidence" value="ECO:0007669"/>
    <property type="project" value="InterPro"/>
</dbReference>
<proteinExistence type="predicted"/>
<dbReference type="InterPro" id="IPR032466">
    <property type="entry name" value="Metal_Hydrolase"/>
</dbReference>
<dbReference type="Gene3D" id="3.20.20.140">
    <property type="entry name" value="Metal-dependent hydrolases"/>
    <property type="match status" value="1"/>
</dbReference>